<protein>
    <submittedName>
        <fullName evidence="1">Uncharacterized protein</fullName>
    </submittedName>
</protein>
<reference evidence="1 2" key="1">
    <citation type="submission" date="2023-09" db="EMBL/GenBank/DDBJ databases">
        <authorList>
            <person name="Wang M."/>
        </authorList>
    </citation>
    <scope>NUCLEOTIDE SEQUENCE [LARGE SCALE GENOMIC DNA]</scope>
    <source>
        <strain evidence="1">GT-2023</strain>
        <tissue evidence="1">Liver</tissue>
    </source>
</reference>
<sequence>MVRSQQACWAVCGYGNRARLIRRRNPSPARAKHCTVSLFFPSVFQHGARLALAPGFVGTGTALSRKPSSAKQTQEGDLGWRQLWILHAQLVTHKETGDDVGMFALQGCRHVLLSPGTSSLSKICTWPGGLGNIGQPLADVRLSFVDDFAVAAP</sequence>
<evidence type="ECO:0000313" key="1">
    <source>
        <dbReference type="EMBL" id="KAL1281937.1"/>
    </source>
</evidence>
<keyword evidence="2" id="KW-1185">Reference proteome</keyword>
<evidence type="ECO:0000313" key="2">
    <source>
        <dbReference type="Proteomes" id="UP001558613"/>
    </source>
</evidence>
<dbReference type="EMBL" id="JAYMGO010000001">
    <property type="protein sequence ID" value="KAL1281937.1"/>
    <property type="molecule type" value="Genomic_DNA"/>
</dbReference>
<proteinExistence type="predicted"/>
<accession>A0ABR3NYP2</accession>
<comment type="caution">
    <text evidence="1">The sequence shown here is derived from an EMBL/GenBank/DDBJ whole genome shotgun (WGS) entry which is preliminary data.</text>
</comment>
<name>A0ABR3NYP2_9TELE</name>
<gene>
    <name evidence="1" type="ORF">QQF64_000740</name>
</gene>
<organism evidence="1 2">
    <name type="scientific">Cirrhinus molitorella</name>
    <name type="common">mud carp</name>
    <dbReference type="NCBI Taxonomy" id="172907"/>
    <lineage>
        <taxon>Eukaryota</taxon>
        <taxon>Metazoa</taxon>
        <taxon>Chordata</taxon>
        <taxon>Craniata</taxon>
        <taxon>Vertebrata</taxon>
        <taxon>Euteleostomi</taxon>
        <taxon>Actinopterygii</taxon>
        <taxon>Neopterygii</taxon>
        <taxon>Teleostei</taxon>
        <taxon>Ostariophysi</taxon>
        <taxon>Cypriniformes</taxon>
        <taxon>Cyprinidae</taxon>
        <taxon>Labeoninae</taxon>
        <taxon>Labeonini</taxon>
        <taxon>Cirrhinus</taxon>
    </lineage>
</organism>
<dbReference type="Proteomes" id="UP001558613">
    <property type="component" value="Unassembled WGS sequence"/>
</dbReference>